<dbReference type="Gene3D" id="3.30.460.10">
    <property type="entry name" value="Beta Polymerase, domain 2"/>
    <property type="match status" value="1"/>
</dbReference>
<evidence type="ECO:0000256" key="1">
    <source>
        <dbReference type="ARBA" id="ARBA00007476"/>
    </source>
</evidence>
<proteinExistence type="inferred from homology"/>
<dbReference type="PROSITE" id="PS51880">
    <property type="entry name" value="TGS"/>
    <property type="match status" value="1"/>
</dbReference>
<dbReference type="InterPro" id="IPR007685">
    <property type="entry name" value="RelA_SpoT"/>
</dbReference>
<dbReference type="SUPFAM" id="SSF81301">
    <property type="entry name" value="Nucleotidyltransferase"/>
    <property type="match status" value="1"/>
</dbReference>
<organism evidence="3">
    <name type="scientific">marine sediment metagenome</name>
    <dbReference type="NCBI Taxonomy" id="412755"/>
    <lineage>
        <taxon>unclassified sequences</taxon>
        <taxon>metagenomes</taxon>
        <taxon>ecological metagenomes</taxon>
    </lineage>
</organism>
<dbReference type="InterPro" id="IPR043519">
    <property type="entry name" value="NT_sf"/>
</dbReference>
<dbReference type="InterPro" id="IPR012676">
    <property type="entry name" value="TGS-like"/>
</dbReference>
<evidence type="ECO:0000313" key="3">
    <source>
        <dbReference type="EMBL" id="GAI19778.1"/>
    </source>
</evidence>
<dbReference type="CDD" id="cd05399">
    <property type="entry name" value="NT_Rel-Spo_like"/>
    <property type="match status" value="1"/>
</dbReference>
<dbReference type="EMBL" id="BARV01017107">
    <property type="protein sequence ID" value="GAI19778.1"/>
    <property type="molecule type" value="Genomic_DNA"/>
</dbReference>
<gene>
    <name evidence="3" type="ORF">S06H3_29217</name>
</gene>
<dbReference type="InterPro" id="IPR004095">
    <property type="entry name" value="TGS"/>
</dbReference>
<dbReference type="InterPro" id="IPR033655">
    <property type="entry name" value="TGS_RelA/SpoT"/>
</dbReference>
<accession>X1LL11</accession>
<name>X1LL11_9ZZZZ</name>
<dbReference type="AlphaFoldDB" id="X1LL11"/>
<dbReference type="GO" id="GO:0005886">
    <property type="term" value="C:plasma membrane"/>
    <property type="evidence" value="ECO:0007669"/>
    <property type="project" value="TreeGrafter"/>
</dbReference>
<feature type="non-terminal residue" evidence="3">
    <location>
        <position position="285"/>
    </location>
</feature>
<dbReference type="PANTHER" id="PTHR21262:SF31">
    <property type="entry name" value="GTP PYROPHOSPHOKINASE"/>
    <property type="match status" value="1"/>
</dbReference>
<reference evidence="3" key="1">
    <citation type="journal article" date="2014" name="Front. Microbiol.">
        <title>High frequency of phylogenetically diverse reductive dehalogenase-homologous genes in deep subseafloor sedimentary metagenomes.</title>
        <authorList>
            <person name="Kawai M."/>
            <person name="Futagami T."/>
            <person name="Toyoda A."/>
            <person name="Takaki Y."/>
            <person name="Nishi S."/>
            <person name="Hori S."/>
            <person name="Arai W."/>
            <person name="Tsubouchi T."/>
            <person name="Morono Y."/>
            <person name="Uchiyama I."/>
            <person name="Ito T."/>
            <person name="Fujiyama A."/>
            <person name="Inagaki F."/>
            <person name="Takami H."/>
        </authorList>
    </citation>
    <scope>NUCLEOTIDE SEQUENCE</scope>
    <source>
        <strain evidence="3">Expedition CK06-06</strain>
    </source>
</reference>
<dbReference type="SUPFAM" id="SSF81271">
    <property type="entry name" value="TGS-like"/>
    <property type="match status" value="1"/>
</dbReference>
<dbReference type="SMART" id="SM00954">
    <property type="entry name" value="RelA_SpoT"/>
    <property type="match status" value="1"/>
</dbReference>
<comment type="caution">
    <text evidence="3">The sequence shown here is derived from an EMBL/GenBank/DDBJ whole genome shotgun (WGS) entry which is preliminary data.</text>
</comment>
<comment type="similarity">
    <text evidence="1">Belongs to the RelA/SpoT family.</text>
</comment>
<protein>
    <recommendedName>
        <fullName evidence="2">TGS domain-containing protein</fullName>
    </recommendedName>
</protein>
<evidence type="ECO:0000259" key="2">
    <source>
        <dbReference type="PROSITE" id="PS51880"/>
    </source>
</evidence>
<dbReference type="Pfam" id="PF19296">
    <property type="entry name" value="RelA_AH_RIS"/>
    <property type="match status" value="1"/>
</dbReference>
<dbReference type="InterPro" id="IPR012675">
    <property type="entry name" value="Beta-grasp_dom_sf"/>
</dbReference>
<dbReference type="PANTHER" id="PTHR21262">
    <property type="entry name" value="GUANOSINE-3',5'-BIS DIPHOSPHATE 3'-PYROPHOSPHOHYDROLASE"/>
    <property type="match status" value="1"/>
</dbReference>
<sequence length="285" mass="31972">TFSPLRVLVNSVSDCYKALGVIHNSWHPIIEDFNDFIANPKDNGYQALHTTVMCQGTTPLEIQIRTYDMHQVAEYGVAAHWCYKEGGKPDVSFDDKVAWLQDLGERRGELDSEEFMESLKTDVFTDQVFIYTPKGEIKDLPKGATPLDFAFRIHTDLGHRCIGAKVNGRLVPLNYALNNGDVVEIVAAKGERGPSLDWLRPELGYIKTSHARNKVRQWFNKQERSQSIETGKQLLDKELNRLGINPPSAEKVASQFNYANVDDFFAALGRGSISPSQVALKLSTN</sequence>
<dbReference type="GO" id="GO:0015969">
    <property type="term" value="P:guanosine tetraphosphate metabolic process"/>
    <property type="evidence" value="ECO:0007669"/>
    <property type="project" value="InterPro"/>
</dbReference>
<feature type="non-terminal residue" evidence="3">
    <location>
        <position position="1"/>
    </location>
</feature>
<dbReference type="Gene3D" id="3.10.20.30">
    <property type="match status" value="1"/>
</dbReference>
<dbReference type="FunFam" id="3.10.20.30:FF:000002">
    <property type="entry name" value="GTP pyrophosphokinase (RelA/SpoT)"/>
    <property type="match status" value="1"/>
</dbReference>
<feature type="domain" description="TGS" evidence="2">
    <location>
        <begin position="126"/>
        <end position="187"/>
    </location>
</feature>
<dbReference type="InterPro" id="IPR045600">
    <property type="entry name" value="RelA/SpoT_AH_RIS"/>
</dbReference>
<dbReference type="Pfam" id="PF02824">
    <property type="entry name" value="TGS"/>
    <property type="match status" value="1"/>
</dbReference>
<dbReference type="CDD" id="cd01668">
    <property type="entry name" value="TGS_RSH"/>
    <property type="match status" value="1"/>
</dbReference>
<dbReference type="Pfam" id="PF04607">
    <property type="entry name" value="RelA_SpoT"/>
    <property type="match status" value="1"/>
</dbReference>